<dbReference type="PANTHER" id="PTHR46376">
    <property type="entry name" value="LEUCINE-ZIPPER-LIKE TRANSCRIPTIONAL REGULATOR 1"/>
    <property type="match status" value="1"/>
</dbReference>
<evidence type="ECO:0000256" key="1">
    <source>
        <dbReference type="ARBA" id="ARBA00022441"/>
    </source>
</evidence>
<dbReference type="VEuPathDB" id="FungiDB:PC110_g872"/>
<accession>A0A8T1U253</accession>
<keyword evidence="2" id="KW-0677">Repeat</keyword>
<dbReference type="GO" id="GO:0005794">
    <property type="term" value="C:Golgi apparatus"/>
    <property type="evidence" value="ECO:0007669"/>
    <property type="project" value="TreeGrafter"/>
</dbReference>
<dbReference type="InterPro" id="IPR000210">
    <property type="entry name" value="BTB/POZ_dom"/>
</dbReference>
<keyword evidence="1" id="KW-0880">Kelch repeat</keyword>
<organism evidence="4 5">
    <name type="scientific">Phytophthora cactorum</name>
    <dbReference type="NCBI Taxonomy" id="29920"/>
    <lineage>
        <taxon>Eukaryota</taxon>
        <taxon>Sar</taxon>
        <taxon>Stramenopiles</taxon>
        <taxon>Oomycota</taxon>
        <taxon>Peronosporomycetes</taxon>
        <taxon>Peronosporales</taxon>
        <taxon>Peronosporaceae</taxon>
        <taxon>Phytophthora</taxon>
    </lineage>
</organism>
<dbReference type="Pfam" id="PF01344">
    <property type="entry name" value="Kelch_1"/>
    <property type="match status" value="1"/>
</dbReference>
<evidence type="ECO:0000259" key="3">
    <source>
        <dbReference type="PROSITE" id="PS50097"/>
    </source>
</evidence>
<feature type="domain" description="BTB" evidence="3">
    <location>
        <begin position="351"/>
        <end position="417"/>
    </location>
</feature>
<dbReference type="AlphaFoldDB" id="A0A8T1U253"/>
<name>A0A8T1U253_9STRA</name>
<dbReference type="Proteomes" id="UP000688947">
    <property type="component" value="Unassembled WGS sequence"/>
</dbReference>
<dbReference type="Pfam" id="PF24681">
    <property type="entry name" value="Kelch_KLHDC2_KLHL20_DRC7"/>
    <property type="match status" value="1"/>
</dbReference>
<evidence type="ECO:0000256" key="2">
    <source>
        <dbReference type="ARBA" id="ARBA00022737"/>
    </source>
</evidence>
<dbReference type="Pfam" id="PF07707">
    <property type="entry name" value="BACK"/>
    <property type="match status" value="1"/>
</dbReference>
<dbReference type="Pfam" id="PF00651">
    <property type="entry name" value="BTB"/>
    <property type="match status" value="1"/>
</dbReference>
<dbReference type="OrthoDB" id="10251809at2759"/>
<protein>
    <recommendedName>
        <fullName evidence="3">BTB domain-containing protein</fullName>
    </recommendedName>
</protein>
<dbReference type="PROSITE" id="PS50097">
    <property type="entry name" value="BTB"/>
    <property type="match status" value="1"/>
</dbReference>
<dbReference type="CDD" id="cd14733">
    <property type="entry name" value="BACK"/>
    <property type="match status" value="1"/>
</dbReference>
<dbReference type="InterPro" id="IPR006652">
    <property type="entry name" value="Kelch_1"/>
</dbReference>
<evidence type="ECO:0000313" key="5">
    <source>
        <dbReference type="Proteomes" id="UP000688947"/>
    </source>
</evidence>
<dbReference type="SMART" id="SM00612">
    <property type="entry name" value="Kelch"/>
    <property type="match status" value="6"/>
</dbReference>
<dbReference type="EMBL" id="JAENGZ010001126">
    <property type="protein sequence ID" value="KAG6950473.1"/>
    <property type="molecule type" value="Genomic_DNA"/>
</dbReference>
<proteinExistence type="predicted"/>
<dbReference type="InterPro" id="IPR051568">
    <property type="entry name" value="LZTR1/Attractin"/>
</dbReference>
<dbReference type="PANTHER" id="PTHR46376:SF1">
    <property type="entry name" value="LEUCINE-ZIPPER-LIKE TRANSCRIPTIONAL REGULATOR 1"/>
    <property type="match status" value="1"/>
</dbReference>
<comment type="caution">
    <text evidence="4">The sequence shown here is derived from an EMBL/GenBank/DDBJ whole genome shotgun (WGS) entry which is preliminary data.</text>
</comment>
<evidence type="ECO:0000313" key="4">
    <source>
        <dbReference type="EMBL" id="KAG6950473.1"/>
    </source>
</evidence>
<gene>
    <name evidence="4" type="ORF">JG687_00014239</name>
</gene>
<dbReference type="SMART" id="SM00225">
    <property type="entry name" value="BTB"/>
    <property type="match status" value="1"/>
</dbReference>
<dbReference type="InterPro" id="IPR011705">
    <property type="entry name" value="BACK"/>
</dbReference>
<sequence>MSLDDPANSVFTCAVTAMALQPSSRAWVPVPCENPSAAPCHRSLHVCAVRKDSLYIFGGYDGSNRINDFYEFNFKRKLWSVVLAIGSAPSPRDRHVAVVYKDSFYVFAGFDGSSRVNDFIEYNFLTQRWSNVVVNAGLPPTARHSHAAVVYDKSMYCFGGYDGSYRNDFHEFNFETNTWSLVAATGRVPRPRYRSSLVVHNHTCVLFGGHDGSRHLNDVHIYDFDTRVWSLLATEGPAPIARDSHVAIIHSNSMYIFGGSTGTAVNDFYELDLEVNTWQPMQFNGQPPGQRFCHVGTVYDSSLIIFGGYDGSSRLNDFKQFRFGEEEFQLEIPESTLINDLRMLVNNDIMSDVTFIVEGIPVYGHKILCIRCNYFNAMLTGEMLESRAREIQITDVRRPIFISLMEYLYTDYLDVAVDVAMELFVTADRYGVERLKRICESKMLGSLCIENAASIFHAADLHNATVLRDQCVTFMLHNFDAVTKTDSFEEMGRTNVELVFELLKRR</sequence>
<reference evidence="4" key="1">
    <citation type="submission" date="2021-01" db="EMBL/GenBank/DDBJ databases">
        <title>Phytophthora aleatoria, a newly-described species from Pinus radiata is distinct from Phytophthora cactorum isolates based on comparative genomics.</title>
        <authorList>
            <person name="Mcdougal R."/>
            <person name="Panda P."/>
            <person name="Williams N."/>
            <person name="Studholme D.J."/>
        </authorList>
    </citation>
    <scope>NUCLEOTIDE SEQUENCE</scope>
    <source>
        <strain evidence="4">NZFS 3830</strain>
    </source>
</reference>